<feature type="region of interest" description="Disordered" evidence="1">
    <location>
        <begin position="1"/>
        <end position="25"/>
    </location>
</feature>
<keyword evidence="3" id="KW-1185">Reference proteome</keyword>
<dbReference type="Proteomes" id="UP000296049">
    <property type="component" value="Unassembled WGS sequence"/>
</dbReference>
<reference evidence="3" key="1">
    <citation type="journal article" date="2013" name="Nat. Genet.">
        <title>The duck genome and transcriptome provide insight into an avian influenza virus reservoir species.</title>
        <authorList>
            <person name="Huang Y."/>
            <person name="Li Y."/>
            <person name="Burt D.W."/>
            <person name="Chen H."/>
            <person name="Zhang Y."/>
            <person name="Qian W."/>
            <person name="Kim H."/>
            <person name="Gan S."/>
            <person name="Zhao Y."/>
            <person name="Li J."/>
            <person name="Yi K."/>
            <person name="Feng H."/>
            <person name="Zhu P."/>
            <person name="Li B."/>
            <person name="Liu Q."/>
            <person name="Fairley S."/>
            <person name="Magor K.E."/>
            <person name="Du Z."/>
            <person name="Hu X."/>
            <person name="Goodman L."/>
            <person name="Tafer H."/>
            <person name="Vignal A."/>
            <person name="Lee T."/>
            <person name="Kim K.W."/>
            <person name="Sheng Z."/>
            <person name="An Y."/>
            <person name="Searle S."/>
            <person name="Herrero J."/>
            <person name="Groenen M.A."/>
            <person name="Crooijmans R.P."/>
            <person name="Faraut T."/>
            <person name="Cai Q."/>
            <person name="Webster R.G."/>
            <person name="Aldridge J.R."/>
            <person name="Warren W.C."/>
            <person name="Bartschat S."/>
            <person name="Kehr S."/>
            <person name="Marz M."/>
            <person name="Stadler P.F."/>
            <person name="Smith J."/>
            <person name="Kraus R.H."/>
            <person name="Zhao Y."/>
            <person name="Ren L."/>
            <person name="Fei J."/>
            <person name="Morisson M."/>
            <person name="Kaiser P."/>
            <person name="Griffin D.K."/>
            <person name="Rao M."/>
            <person name="Pitel F."/>
            <person name="Wang J."/>
            <person name="Li N."/>
        </authorList>
    </citation>
    <scope>NUCLEOTIDE SEQUENCE [LARGE SCALE GENOMIC DNA]</scope>
</reference>
<evidence type="ECO:0000256" key="1">
    <source>
        <dbReference type="SAM" id="MobiDB-lite"/>
    </source>
</evidence>
<sequence length="110" mass="11567">MAEEPGSRVCRPSDVTAGHKGEKKTGGVQQIVQLLLCCSLRGPESISKVVLAARAGAQGHFYLSSPWKGPATGSSILIQQPLVPPGYNVAQEAIVQAQVPLQAEGWMICS</sequence>
<gene>
    <name evidence="2" type="ORF">Anapl_03498</name>
</gene>
<evidence type="ECO:0000313" key="3">
    <source>
        <dbReference type="Proteomes" id="UP000296049"/>
    </source>
</evidence>
<accession>R0LTN2</accession>
<proteinExistence type="predicted"/>
<evidence type="ECO:0000313" key="2">
    <source>
        <dbReference type="EMBL" id="EOB05130.1"/>
    </source>
</evidence>
<protein>
    <submittedName>
        <fullName evidence="2">Uncharacterized protein</fullName>
    </submittedName>
</protein>
<dbReference type="AlphaFoldDB" id="R0LTN2"/>
<name>R0LTN2_ANAPL</name>
<organism evidence="2 3">
    <name type="scientific">Anas platyrhynchos</name>
    <name type="common">Mallard</name>
    <name type="synonym">Anas boschas</name>
    <dbReference type="NCBI Taxonomy" id="8839"/>
    <lineage>
        <taxon>Eukaryota</taxon>
        <taxon>Metazoa</taxon>
        <taxon>Chordata</taxon>
        <taxon>Craniata</taxon>
        <taxon>Vertebrata</taxon>
        <taxon>Euteleostomi</taxon>
        <taxon>Archelosauria</taxon>
        <taxon>Archosauria</taxon>
        <taxon>Dinosauria</taxon>
        <taxon>Saurischia</taxon>
        <taxon>Theropoda</taxon>
        <taxon>Coelurosauria</taxon>
        <taxon>Aves</taxon>
        <taxon>Neognathae</taxon>
        <taxon>Galloanserae</taxon>
        <taxon>Anseriformes</taxon>
        <taxon>Anatidae</taxon>
        <taxon>Anatinae</taxon>
        <taxon>Anas</taxon>
    </lineage>
</organism>
<dbReference type="EMBL" id="KB742714">
    <property type="protein sequence ID" value="EOB05130.1"/>
    <property type="molecule type" value="Genomic_DNA"/>
</dbReference>